<proteinExistence type="predicted"/>
<reference evidence="2 3" key="1">
    <citation type="submission" date="2021-01" db="EMBL/GenBank/DDBJ databases">
        <title>Sequencing the genomes of 1000 actinobacteria strains.</title>
        <authorList>
            <person name="Klenk H.-P."/>
        </authorList>
    </citation>
    <scope>NUCLEOTIDE SEQUENCE [LARGE SCALE GENOMIC DNA]</scope>
    <source>
        <strain evidence="2 3">DSM 18239</strain>
    </source>
</reference>
<feature type="transmembrane region" description="Helical" evidence="1">
    <location>
        <begin position="119"/>
        <end position="137"/>
    </location>
</feature>
<keyword evidence="3" id="KW-1185">Reference proteome</keyword>
<keyword evidence="1" id="KW-0472">Membrane</keyword>
<accession>A0ABS2M7Q4</accession>
<dbReference type="EMBL" id="JAFBBZ010000001">
    <property type="protein sequence ID" value="MBM7507220.1"/>
    <property type="molecule type" value="Genomic_DNA"/>
</dbReference>
<sequence>MKPLMTVVVGLVVVLLDLRIGSGGAAFDLLPDPVGWIVVAVALGRLAHLHQGFRLGAVAAGVGALVSAPLWPGPDLLGETAVWLGILEGVVDLVVVVGTLSGVMAVLPRRAGSARTLRTTYVVVAGAYALLAVGGLVSTGLVVLALMATLVSLVVTVVVLVFLGSTSSETPDPAQISR</sequence>
<evidence type="ECO:0000256" key="1">
    <source>
        <dbReference type="SAM" id="Phobius"/>
    </source>
</evidence>
<comment type="caution">
    <text evidence="2">The sequence shown here is derived from an EMBL/GenBank/DDBJ whole genome shotgun (WGS) entry which is preliminary data.</text>
</comment>
<evidence type="ECO:0000313" key="2">
    <source>
        <dbReference type="EMBL" id="MBM7507220.1"/>
    </source>
</evidence>
<organism evidence="2 3">
    <name type="scientific">Nocardioides salarius</name>
    <dbReference type="NCBI Taxonomy" id="374513"/>
    <lineage>
        <taxon>Bacteria</taxon>
        <taxon>Bacillati</taxon>
        <taxon>Actinomycetota</taxon>
        <taxon>Actinomycetes</taxon>
        <taxon>Propionibacteriales</taxon>
        <taxon>Nocardioidaceae</taxon>
        <taxon>Nocardioides</taxon>
    </lineage>
</organism>
<name>A0ABS2M7Q4_9ACTN</name>
<feature type="transmembrane region" description="Helical" evidence="1">
    <location>
        <begin position="83"/>
        <end position="107"/>
    </location>
</feature>
<feature type="transmembrane region" description="Helical" evidence="1">
    <location>
        <begin position="143"/>
        <end position="163"/>
    </location>
</feature>
<dbReference type="RefSeq" id="WP_193669121.1">
    <property type="nucleotide sequence ID" value="NZ_JACDTV010000007.1"/>
</dbReference>
<protein>
    <submittedName>
        <fullName evidence="2">Uncharacterized membrane protein YhaH (DUF805 family)</fullName>
    </submittedName>
</protein>
<gene>
    <name evidence="2" type="ORF">JOE61_001034</name>
</gene>
<evidence type="ECO:0000313" key="3">
    <source>
        <dbReference type="Proteomes" id="UP000732378"/>
    </source>
</evidence>
<keyword evidence="1" id="KW-1133">Transmembrane helix</keyword>
<keyword evidence="1" id="KW-0812">Transmembrane</keyword>
<dbReference type="Proteomes" id="UP000732378">
    <property type="component" value="Unassembled WGS sequence"/>
</dbReference>